<evidence type="ECO:0000259" key="2">
    <source>
        <dbReference type="PROSITE" id="PS50076"/>
    </source>
</evidence>
<dbReference type="InterPro" id="IPR018253">
    <property type="entry name" value="DnaJ_domain_CS"/>
</dbReference>
<dbReference type="SMART" id="SM00271">
    <property type="entry name" value="DnaJ"/>
    <property type="match status" value="1"/>
</dbReference>
<dbReference type="STRING" id="70415.A0A5S6QSH2"/>
<dbReference type="SUPFAM" id="SSF144217">
    <property type="entry name" value="CSL zinc finger"/>
    <property type="match status" value="1"/>
</dbReference>
<dbReference type="PROSITE" id="PS50076">
    <property type="entry name" value="DNAJ_2"/>
    <property type="match status" value="1"/>
</dbReference>
<dbReference type="InterPro" id="IPR036671">
    <property type="entry name" value="DPH_MB_sf"/>
</dbReference>
<dbReference type="InterPro" id="IPR036869">
    <property type="entry name" value="J_dom_sf"/>
</dbReference>
<dbReference type="PROSITE" id="PS00636">
    <property type="entry name" value="DNAJ_1"/>
    <property type="match status" value="1"/>
</dbReference>
<protein>
    <submittedName>
        <fullName evidence="4 5">J domain-containing protein</fullName>
    </submittedName>
</protein>
<dbReference type="SUPFAM" id="SSF46565">
    <property type="entry name" value="Chaperone J-domain"/>
    <property type="match status" value="1"/>
</dbReference>
<evidence type="ECO:0000313" key="3">
    <source>
        <dbReference type="Proteomes" id="UP000046395"/>
    </source>
</evidence>
<dbReference type="GO" id="GO:0001671">
    <property type="term" value="F:ATPase activator activity"/>
    <property type="evidence" value="ECO:0007669"/>
    <property type="project" value="TreeGrafter"/>
</dbReference>
<keyword evidence="1" id="KW-0862">Zinc</keyword>
<name>A0A5S6QSH2_TRIMR</name>
<evidence type="ECO:0000313" key="5">
    <source>
        <dbReference type="WBParaSite" id="TMUE_2000010316.2"/>
    </source>
</evidence>
<dbReference type="InterPro" id="IPR001623">
    <property type="entry name" value="DnaJ_domain"/>
</dbReference>
<dbReference type="Gene3D" id="1.10.287.110">
    <property type="entry name" value="DnaJ domain"/>
    <property type="match status" value="1"/>
</dbReference>
<proteinExistence type="predicted"/>
<organism evidence="3 4">
    <name type="scientific">Trichuris muris</name>
    <name type="common">Mouse whipworm</name>
    <dbReference type="NCBI Taxonomy" id="70415"/>
    <lineage>
        <taxon>Eukaryota</taxon>
        <taxon>Metazoa</taxon>
        <taxon>Ecdysozoa</taxon>
        <taxon>Nematoda</taxon>
        <taxon>Enoplea</taxon>
        <taxon>Dorylaimia</taxon>
        <taxon>Trichinellida</taxon>
        <taxon>Trichuridae</taxon>
        <taxon>Trichuris</taxon>
    </lineage>
</organism>
<dbReference type="Pfam" id="PF00226">
    <property type="entry name" value="DnaJ"/>
    <property type="match status" value="1"/>
</dbReference>
<evidence type="ECO:0000256" key="1">
    <source>
        <dbReference type="ARBA" id="ARBA00022833"/>
    </source>
</evidence>
<dbReference type="AlphaFoldDB" id="A0A5S6QSH2"/>
<dbReference type="PANTHER" id="PTHR45255:SF1">
    <property type="entry name" value="DNAJ HOMOLOG SUBFAMILY C MEMBER 24"/>
    <property type="match status" value="1"/>
</dbReference>
<accession>A0A5S6QSH2</accession>
<dbReference type="GO" id="GO:0008198">
    <property type="term" value="F:ferrous iron binding"/>
    <property type="evidence" value="ECO:0007669"/>
    <property type="project" value="TreeGrafter"/>
</dbReference>
<reference evidence="3" key="2">
    <citation type="submission" date="2014-03" db="EMBL/GenBank/DDBJ databases">
        <title>The whipworm genome and dual-species transcriptomics of an intimate host-pathogen interaction.</title>
        <authorList>
            <person name="Foth B.J."/>
            <person name="Tsai I.J."/>
            <person name="Reid A.J."/>
            <person name="Bancroft A.J."/>
            <person name="Nichol S."/>
            <person name="Tracey A."/>
            <person name="Holroyd N."/>
            <person name="Cotton J.A."/>
            <person name="Stanley E.J."/>
            <person name="Zarowiecki M."/>
            <person name="Liu J.Z."/>
            <person name="Huckvale T."/>
            <person name="Cooper P.J."/>
            <person name="Grencis R.K."/>
            <person name="Berriman M."/>
        </authorList>
    </citation>
    <scope>NUCLEOTIDE SEQUENCE [LARGE SCALE GENOMIC DNA]</scope>
    <source>
        <strain evidence="3">Edinburgh</strain>
    </source>
</reference>
<sequence length="136" mass="15346">MPSLYDALSCKSTSSARELKLAYRRALLLSHPDKAHAADSRLFQKVVQAWAVLRDPASRRAYDCWLREQELRRRCCLNSGECEITKLLDESAGRKTLSVDCNCGGSYLLSLADQQYGYDFVCVPCSNCSLCFHFHA</sequence>
<dbReference type="Proteomes" id="UP000046395">
    <property type="component" value="Unassembled WGS sequence"/>
</dbReference>
<reference evidence="3" key="1">
    <citation type="submission" date="2013-11" db="EMBL/GenBank/DDBJ databases">
        <authorList>
            <person name="Aslett M."/>
        </authorList>
    </citation>
    <scope>NUCLEOTIDE SEQUENCE [LARGE SCALE GENOMIC DNA]</scope>
    <source>
        <strain evidence="3">Edinburgh</strain>
    </source>
</reference>
<feature type="domain" description="J" evidence="2">
    <location>
        <begin position="3"/>
        <end position="66"/>
    </location>
</feature>
<keyword evidence="3" id="KW-1185">Reference proteome</keyword>
<reference evidence="4" key="3">
    <citation type="submission" date="2019-12" db="UniProtKB">
        <authorList>
            <consortium name="WormBaseParasite"/>
        </authorList>
    </citation>
    <scope>IDENTIFICATION</scope>
</reference>
<dbReference type="CDD" id="cd06257">
    <property type="entry name" value="DnaJ"/>
    <property type="match status" value="1"/>
</dbReference>
<dbReference type="WBParaSite" id="TMUE_2000010316.2">
    <property type="protein sequence ID" value="TMUE_2000010316.2"/>
    <property type="gene ID" value="WBGene00293502"/>
</dbReference>
<evidence type="ECO:0000313" key="4">
    <source>
        <dbReference type="WBParaSite" id="TMUE_2000010316.1"/>
    </source>
</evidence>
<dbReference type="PANTHER" id="PTHR45255">
    <property type="entry name" value="DNAJ HOMOLOG SUBFAMILY C MEMBER 24"/>
    <property type="match status" value="1"/>
</dbReference>
<dbReference type="WBParaSite" id="TMUE_2000010316.1">
    <property type="protein sequence ID" value="TMUE_2000010316.1"/>
    <property type="gene ID" value="WBGene00293502"/>
</dbReference>